<keyword evidence="2" id="KW-0012">Acyltransferase</keyword>
<dbReference type="SUPFAM" id="SSF55048">
    <property type="entry name" value="Probable ACP-binding domain of malonyl-CoA ACP transacylase"/>
    <property type="match status" value="1"/>
</dbReference>
<dbReference type="PANTHER" id="PTHR43775:SF51">
    <property type="entry name" value="INACTIVE PHENOLPHTHIOCEROL SYNTHESIS POLYKETIDE SYNTHASE TYPE I PKS1-RELATED"/>
    <property type="match status" value="1"/>
</dbReference>
<dbReference type="InterPro" id="IPR001227">
    <property type="entry name" value="Ac_transferase_dom_sf"/>
</dbReference>
<dbReference type="InterPro" id="IPR042104">
    <property type="entry name" value="PKS_dehydratase_sf"/>
</dbReference>
<dbReference type="Gene3D" id="3.30.70.3290">
    <property type="match status" value="1"/>
</dbReference>
<dbReference type="PANTHER" id="PTHR43775">
    <property type="entry name" value="FATTY ACID SYNTHASE"/>
    <property type="match status" value="1"/>
</dbReference>
<dbReference type="Gene3D" id="3.10.129.110">
    <property type="entry name" value="Polyketide synthase dehydratase"/>
    <property type="match status" value="1"/>
</dbReference>
<comment type="caution">
    <text evidence="4">The sequence shown here is derived from an EMBL/GenBank/DDBJ whole genome shotgun (WGS) entry which is preliminary data.</text>
</comment>
<dbReference type="InterPro" id="IPR016036">
    <property type="entry name" value="Malonyl_transacylase_ACP-bd"/>
</dbReference>
<protein>
    <submittedName>
        <fullName evidence="4">Acyl transferase domain protein</fullName>
    </submittedName>
</protein>
<keyword evidence="1 4" id="KW-0808">Transferase</keyword>
<dbReference type="SMART" id="SM00827">
    <property type="entry name" value="PKS_AT"/>
    <property type="match status" value="1"/>
</dbReference>
<dbReference type="Proteomes" id="UP000020681">
    <property type="component" value="Unassembled WGS sequence"/>
</dbReference>
<reference evidence="4 5" key="1">
    <citation type="submission" date="2014-01" db="EMBL/GenBank/DDBJ databases">
        <authorList>
            <person name="Dobos K."/>
            <person name="Lenaerts A."/>
            <person name="Ordway D."/>
            <person name="DeGroote M.A."/>
            <person name="Parker T."/>
            <person name="Sizemore C."/>
            <person name="Tallon L.J."/>
            <person name="Sadzewicz L.K."/>
            <person name="Sengamalay N."/>
            <person name="Fraser C.M."/>
            <person name="Hine E."/>
            <person name="Shefchek K.A."/>
            <person name="Das S.P."/>
            <person name="Tettelin H."/>
        </authorList>
    </citation>
    <scope>NUCLEOTIDE SEQUENCE [LARGE SCALE GENOMIC DNA]</scope>
    <source>
        <strain evidence="4 5">Harvey</strain>
    </source>
</reference>
<dbReference type="InterPro" id="IPR049552">
    <property type="entry name" value="PKS_DH_N"/>
</dbReference>
<keyword evidence="5" id="KW-1185">Reference proteome</keyword>
<name>A0ABN0QYF8_MYCUL</name>
<evidence type="ECO:0000256" key="1">
    <source>
        <dbReference type="ARBA" id="ARBA00022679"/>
    </source>
</evidence>
<organism evidence="4 5">
    <name type="scientific">Mycobacterium ulcerans str. Harvey</name>
    <dbReference type="NCBI Taxonomy" id="1299332"/>
    <lineage>
        <taxon>Bacteria</taxon>
        <taxon>Bacillati</taxon>
        <taxon>Actinomycetota</taxon>
        <taxon>Actinomycetes</taxon>
        <taxon>Mycobacteriales</taxon>
        <taxon>Mycobacteriaceae</taxon>
        <taxon>Mycobacterium</taxon>
        <taxon>Mycobacterium ulcerans group</taxon>
    </lineage>
</organism>
<gene>
    <name evidence="4" type="ORF">I551_3564</name>
</gene>
<proteinExistence type="predicted"/>
<dbReference type="EMBL" id="JAOL01000114">
    <property type="protein sequence ID" value="EUA89839.1"/>
    <property type="molecule type" value="Genomic_DNA"/>
</dbReference>
<dbReference type="InterPro" id="IPR014043">
    <property type="entry name" value="Acyl_transferase_dom"/>
</dbReference>
<sequence>MAGAAGKTVFVFPGQGSQWIGMGIELLDTAPVFARHIESCGQAFAEFVDWSLLDVLRGAAGAPGLDRVDVVQPVLFAVMVSLAELWKSVGVRPDAVIGHSQGEIAAAYVAGALSLRDAAKVVTLRSKLLVGLAGPGGMVSVACGEQQARELLEPFGDRVSIAAINGPSAVVVSGEVAALEELIAQCADRELRTRRIDVDYASHSVEVEAIEGQLTEVLAGIEPLSSRTAFFSSVTGSRLDTAELDAEYWYRNIRQTVQFDQAVRSACGHGYRTFIESSPHPALIAGIEDTYRNCAADSGADPIVVPTLGREDGGLQRFLASAAAAFVAGVNVDWRGPLDGAGLVELPTYAFEKRRFWLSGEGVSVDASGLGLSAGGHALLGAVVELPESGGVVLTGRLALGAHGWLADHAVSG</sequence>
<dbReference type="SUPFAM" id="SSF52151">
    <property type="entry name" value="FabD/lysophospholipase-like"/>
    <property type="match status" value="1"/>
</dbReference>
<dbReference type="GO" id="GO:0016740">
    <property type="term" value="F:transferase activity"/>
    <property type="evidence" value="ECO:0007669"/>
    <property type="project" value="UniProtKB-KW"/>
</dbReference>
<dbReference type="InterPro" id="IPR050091">
    <property type="entry name" value="PKS_NRPS_Biosynth_Enz"/>
</dbReference>
<dbReference type="Pfam" id="PF00698">
    <property type="entry name" value="Acyl_transf_1"/>
    <property type="match status" value="1"/>
</dbReference>
<evidence type="ECO:0000256" key="2">
    <source>
        <dbReference type="ARBA" id="ARBA00023315"/>
    </source>
</evidence>
<dbReference type="InterPro" id="IPR016035">
    <property type="entry name" value="Acyl_Trfase/lysoPLipase"/>
</dbReference>
<dbReference type="Gene3D" id="3.40.366.10">
    <property type="entry name" value="Malonyl-Coenzyme A Acyl Carrier Protein, domain 2"/>
    <property type="match status" value="1"/>
</dbReference>
<dbReference type="Pfam" id="PF21089">
    <property type="entry name" value="PKS_DH_N"/>
    <property type="match status" value="1"/>
</dbReference>
<evidence type="ECO:0000259" key="3">
    <source>
        <dbReference type="SMART" id="SM00827"/>
    </source>
</evidence>
<accession>A0ABN0QYF8</accession>
<evidence type="ECO:0000313" key="5">
    <source>
        <dbReference type="Proteomes" id="UP000020681"/>
    </source>
</evidence>
<feature type="domain" description="Malonyl-CoA:ACP transacylase (MAT)" evidence="3">
    <location>
        <begin position="11"/>
        <end position="312"/>
    </location>
</feature>
<evidence type="ECO:0000313" key="4">
    <source>
        <dbReference type="EMBL" id="EUA89839.1"/>
    </source>
</evidence>